<feature type="transmembrane region" description="Helical" evidence="5">
    <location>
        <begin position="80"/>
        <end position="99"/>
    </location>
</feature>
<keyword evidence="4 5" id="KW-0472">Membrane</keyword>
<dbReference type="InterPro" id="IPR044880">
    <property type="entry name" value="NCX_ion-bd_dom_sf"/>
</dbReference>
<dbReference type="NCBIfam" id="TIGR00367">
    <property type="entry name" value="calcium/sodium antiporter"/>
    <property type="match status" value="1"/>
</dbReference>
<feature type="transmembrane region" description="Helical" evidence="5">
    <location>
        <begin position="247"/>
        <end position="269"/>
    </location>
</feature>
<dbReference type="Proteomes" id="UP001310692">
    <property type="component" value="Unassembled WGS sequence"/>
</dbReference>
<dbReference type="EMBL" id="JAZDRO010000005">
    <property type="protein sequence ID" value="MEE2567418.1"/>
    <property type="molecule type" value="Genomic_DNA"/>
</dbReference>
<feature type="transmembrane region" description="Helical" evidence="5">
    <location>
        <begin position="106"/>
        <end position="122"/>
    </location>
</feature>
<keyword evidence="2 5" id="KW-0812">Transmembrane</keyword>
<dbReference type="InterPro" id="IPR004481">
    <property type="entry name" value="K/Na/Ca-exchanger"/>
</dbReference>
<evidence type="ECO:0000313" key="7">
    <source>
        <dbReference type="EMBL" id="MEE2567418.1"/>
    </source>
</evidence>
<evidence type="ECO:0000259" key="6">
    <source>
        <dbReference type="Pfam" id="PF01699"/>
    </source>
</evidence>
<keyword evidence="8" id="KW-1185">Reference proteome</keyword>
<evidence type="ECO:0000256" key="3">
    <source>
        <dbReference type="ARBA" id="ARBA00022989"/>
    </source>
</evidence>
<keyword evidence="3 5" id="KW-1133">Transmembrane helix</keyword>
<dbReference type="RefSeq" id="WP_330196979.1">
    <property type="nucleotide sequence ID" value="NZ_JAZDRO010000005.1"/>
</dbReference>
<name>A0ABU7M0W1_9PROT</name>
<evidence type="ECO:0000256" key="4">
    <source>
        <dbReference type="ARBA" id="ARBA00023136"/>
    </source>
</evidence>
<sequence>MSLTLALALILIGIVVLLFGGDLLIRGAVALAGRWKLPSLLVGLTIVAFGTSAPELVVSIDAALSGAPGLAVGNIVGSNIANVLFVLGVPALFGAIGTSSPGVKRNALIALIASGALIYAGRDGAIDLIEGAVLFACIVAFIGYLGLLSRRKPDDPMVAELLEAETAPGLPKSSATIALMLIVGIIALPGGAHMIVLGGSRAAELLGVSDTVIGLTVLALGTSLPEFATVLVAAFRRQADLAIGNVLGSNVFNVFAVGGGAALAAGAAGTELTVAASFMDFDFWVMLGASTLLFLWILTSRPIGRVMGGLLFLGYGAYIAALAYMNQIQLP</sequence>
<accession>A0ABU7M0W1</accession>
<dbReference type="Pfam" id="PF01699">
    <property type="entry name" value="Na_Ca_ex"/>
    <property type="match status" value="2"/>
</dbReference>
<gene>
    <name evidence="7" type="ORF">V0U35_12090</name>
</gene>
<feature type="transmembrane region" description="Helical" evidence="5">
    <location>
        <begin position="37"/>
        <end position="60"/>
    </location>
</feature>
<protein>
    <submittedName>
        <fullName evidence="7">Calcium/sodium antiporter</fullName>
    </submittedName>
</protein>
<proteinExistence type="predicted"/>
<feature type="transmembrane region" description="Helical" evidence="5">
    <location>
        <begin position="128"/>
        <end position="147"/>
    </location>
</feature>
<evidence type="ECO:0000256" key="1">
    <source>
        <dbReference type="ARBA" id="ARBA00004141"/>
    </source>
</evidence>
<feature type="transmembrane region" description="Helical" evidence="5">
    <location>
        <begin position="6"/>
        <end position="25"/>
    </location>
</feature>
<evidence type="ECO:0000256" key="5">
    <source>
        <dbReference type="SAM" id="Phobius"/>
    </source>
</evidence>
<feature type="transmembrane region" description="Helical" evidence="5">
    <location>
        <begin position="212"/>
        <end position="235"/>
    </location>
</feature>
<feature type="transmembrane region" description="Helical" evidence="5">
    <location>
        <begin position="281"/>
        <end position="299"/>
    </location>
</feature>
<dbReference type="PANTHER" id="PTHR10846:SF8">
    <property type="entry name" value="INNER MEMBRANE PROTEIN YRBG"/>
    <property type="match status" value="1"/>
</dbReference>
<comment type="subcellular location">
    <subcellularLocation>
        <location evidence="1">Membrane</location>
        <topology evidence="1">Multi-pass membrane protein</topology>
    </subcellularLocation>
</comment>
<feature type="transmembrane region" description="Helical" evidence="5">
    <location>
        <begin position="306"/>
        <end position="325"/>
    </location>
</feature>
<evidence type="ECO:0000313" key="8">
    <source>
        <dbReference type="Proteomes" id="UP001310692"/>
    </source>
</evidence>
<feature type="transmembrane region" description="Helical" evidence="5">
    <location>
        <begin position="177"/>
        <end position="200"/>
    </location>
</feature>
<feature type="domain" description="Sodium/calcium exchanger membrane region" evidence="6">
    <location>
        <begin position="6"/>
        <end position="143"/>
    </location>
</feature>
<evidence type="ECO:0000256" key="2">
    <source>
        <dbReference type="ARBA" id="ARBA00022692"/>
    </source>
</evidence>
<comment type="caution">
    <text evidence="7">The sequence shown here is derived from an EMBL/GenBank/DDBJ whole genome shotgun (WGS) entry which is preliminary data.</text>
</comment>
<dbReference type="PANTHER" id="PTHR10846">
    <property type="entry name" value="SODIUM/POTASSIUM/CALCIUM EXCHANGER"/>
    <property type="match status" value="1"/>
</dbReference>
<organism evidence="7 8">
    <name type="scientific">Hyphobacterium marinum</name>
    <dbReference type="NCBI Taxonomy" id="3116574"/>
    <lineage>
        <taxon>Bacteria</taxon>
        <taxon>Pseudomonadati</taxon>
        <taxon>Pseudomonadota</taxon>
        <taxon>Alphaproteobacteria</taxon>
        <taxon>Maricaulales</taxon>
        <taxon>Maricaulaceae</taxon>
        <taxon>Hyphobacterium</taxon>
    </lineage>
</organism>
<feature type="domain" description="Sodium/calcium exchanger membrane region" evidence="6">
    <location>
        <begin position="178"/>
        <end position="321"/>
    </location>
</feature>
<dbReference type="InterPro" id="IPR004837">
    <property type="entry name" value="NaCa_Exmemb"/>
</dbReference>
<dbReference type="Gene3D" id="1.20.1420.30">
    <property type="entry name" value="NCX, central ion-binding region"/>
    <property type="match status" value="1"/>
</dbReference>
<reference evidence="7 8" key="1">
    <citation type="submission" date="2024-01" db="EMBL/GenBank/DDBJ databases">
        <title>Hyphobacterium bacterium isolated from marine sediment.</title>
        <authorList>
            <person name="Zhao S."/>
        </authorList>
    </citation>
    <scope>NUCLEOTIDE SEQUENCE [LARGE SCALE GENOMIC DNA]</scope>
    <source>
        <strain evidence="7 8">Y60-23</strain>
    </source>
</reference>